<proteinExistence type="predicted"/>
<dbReference type="GeneID" id="66109850"/>
<reference evidence="2" key="1">
    <citation type="submission" date="2020-11" db="EMBL/GenBank/DDBJ databases">
        <title>Adaptations for nitrogen fixation in a non-lichenized fungal sporocarp promotes dispersal by wood-feeding termites.</title>
        <authorList>
            <consortium name="DOE Joint Genome Institute"/>
            <person name="Koch R.A."/>
            <person name="Yoon G."/>
            <person name="Arayal U."/>
            <person name="Lail K."/>
            <person name="Amirebrahimi M."/>
            <person name="Labutti K."/>
            <person name="Lipzen A."/>
            <person name="Riley R."/>
            <person name="Barry K."/>
            <person name="Henrissat B."/>
            <person name="Grigoriev I.V."/>
            <person name="Herr J.R."/>
            <person name="Aime M.C."/>
        </authorList>
    </citation>
    <scope>NUCLEOTIDE SEQUENCE</scope>
    <source>
        <strain evidence="2">MCA 3950</strain>
    </source>
</reference>
<gene>
    <name evidence="2" type="ORF">BT62DRAFT_938493</name>
</gene>
<keyword evidence="3" id="KW-1185">Reference proteome</keyword>
<comment type="caution">
    <text evidence="2">The sequence shown here is derived from an EMBL/GenBank/DDBJ whole genome shotgun (WGS) entry which is preliminary data.</text>
</comment>
<dbReference type="EMBL" id="MU250579">
    <property type="protein sequence ID" value="KAG7439964.1"/>
    <property type="molecule type" value="Genomic_DNA"/>
</dbReference>
<feature type="compositionally biased region" description="Low complexity" evidence="1">
    <location>
        <begin position="499"/>
        <end position="513"/>
    </location>
</feature>
<dbReference type="RefSeq" id="XP_043033464.1">
    <property type="nucleotide sequence ID" value="XM_043187553.1"/>
</dbReference>
<name>A0A9P7VHC4_9AGAR</name>
<organism evidence="2 3">
    <name type="scientific">Guyanagaster necrorhizus</name>
    <dbReference type="NCBI Taxonomy" id="856835"/>
    <lineage>
        <taxon>Eukaryota</taxon>
        <taxon>Fungi</taxon>
        <taxon>Dikarya</taxon>
        <taxon>Basidiomycota</taxon>
        <taxon>Agaricomycotina</taxon>
        <taxon>Agaricomycetes</taxon>
        <taxon>Agaricomycetidae</taxon>
        <taxon>Agaricales</taxon>
        <taxon>Marasmiineae</taxon>
        <taxon>Physalacriaceae</taxon>
        <taxon>Guyanagaster</taxon>
    </lineage>
</organism>
<evidence type="ECO:0008006" key="4">
    <source>
        <dbReference type="Google" id="ProtNLM"/>
    </source>
</evidence>
<protein>
    <recommendedName>
        <fullName evidence="4">F-box domain-containing protein</fullName>
    </recommendedName>
</protein>
<dbReference type="Proteomes" id="UP000812287">
    <property type="component" value="Unassembled WGS sequence"/>
</dbReference>
<dbReference type="OrthoDB" id="2862708at2759"/>
<feature type="region of interest" description="Disordered" evidence="1">
    <location>
        <begin position="494"/>
        <end position="521"/>
    </location>
</feature>
<accession>A0A9P7VHC4</accession>
<evidence type="ECO:0000313" key="3">
    <source>
        <dbReference type="Proteomes" id="UP000812287"/>
    </source>
</evidence>
<sequence>MEYGSAWLNQRRLRIAAAMIRGTRNSLQPINRLPPELLAIIFLMVQQHLPSFLPIPRAGVYKQRHHLEWLKVLHVCRHWRAVTATCARLWATIDSDLAPSTFIRRSAKAPLTVYVGIRSGNIHQQDLETILSQTRRIRELHIDAFRWQISATPLYELLKKPAKSLVSLTILIDSDRNSTPHDLPPTLFSAEMPKLRQLCLAHVTSWPKRLFRDLTHVCLYQQDREFRPSTSDFLDFLEGCPLLEELALIDAGPTRSTAGDVPAVLSHRVVPLDHLRELNCGSMGYALPITRLLSHLALPASTAMYFWGAPLQLPTEELSQLIPDTNRTHLQNVRGIKECRLIRSPLSVGSSYQLVAVVDSIIYICGPFSPPEVVGMISHYLLSHVRTLVIKECLYTFTNITDTMWRDVFGYFLTHLRLRPYYLTRSILSALYPSQNPPRTGGDILCPSLISVQIEGGNDAVATAYIALLAGARREGGSPIVDLKISPFHHHRLDPKLPSPSSSPSTHSTISVSDSDDLPAEEEDATILTERIPNVQVLKEQDVSMSPPRWPTRAYMWHLKHANRRTPARW</sequence>
<evidence type="ECO:0000313" key="2">
    <source>
        <dbReference type="EMBL" id="KAG7439964.1"/>
    </source>
</evidence>
<evidence type="ECO:0000256" key="1">
    <source>
        <dbReference type="SAM" id="MobiDB-lite"/>
    </source>
</evidence>
<dbReference type="AlphaFoldDB" id="A0A9P7VHC4"/>
<dbReference type="Gene3D" id="1.20.1280.50">
    <property type="match status" value="1"/>
</dbReference>